<evidence type="ECO:0000313" key="3">
    <source>
        <dbReference type="EMBL" id="KAK3390221.1"/>
    </source>
</evidence>
<protein>
    <submittedName>
        <fullName evidence="3">GDSL lipase/esterase</fullName>
    </submittedName>
</protein>
<reference evidence="3" key="1">
    <citation type="journal article" date="2023" name="Mol. Phylogenet. Evol.">
        <title>Genome-scale phylogeny and comparative genomics of the fungal order Sordariales.</title>
        <authorList>
            <person name="Hensen N."/>
            <person name="Bonometti L."/>
            <person name="Westerberg I."/>
            <person name="Brannstrom I.O."/>
            <person name="Guillou S."/>
            <person name="Cros-Aarteil S."/>
            <person name="Calhoun S."/>
            <person name="Haridas S."/>
            <person name="Kuo A."/>
            <person name="Mondo S."/>
            <person name="Pangilinan J."/>
            <person name="Riley R."/>
            <person name="LaButti K."/>
            <person name="Andreopoulos B."/>
            <person name="Lipzen A."/>
            <person name="Chen C."/>
            <person name="Yan M."/>
            <person name="Daum C."/>
            <person name="Ng V."/>
            <person name="Clum A."/>
            <person name="Steindorff A."/>
            <person name="Ohm R.A."/>
            <person name="Martin F."/>
            <person name="Silar P."/>
            <person name="Natvig D.O."/>
            <person name="Lalanne C."/>
            <person name="Gautier V."/>
            <person name="Ament-Velasquez S.L."/>
            <person name="Kruys A."/>
            <person name="Hutchinson M.I."/>
            <person name="Powell A.J."/>
            <person name="Barry K."/>
            <person name="Miller A.N."/>
            <person name="Grigoriev I.V."/>
            <person name="Debuchy R."/>
            <person name="Gladieux P."/>
            <person name="Hiltunen Thoren M."/>
            <person name="Johannesson H."/>
        </authorList>
    </citation>
    <scope>NUCLEOTIDE SEQUENCE</scope>
    <source>
        <strain evidence="3">CBS 232.78</strain>
    </source>
</reference>
<dbReference type="CDD" id="cd01846">
    <property type="entry name" value="fatty_acyltransferase_like"/>
    <property type="match status" value="1"/>
</dbReference>
<dbReference type="InterPro" id="IPR036514">
    <property type="entry name" value="SGNH_hydro_sf"/>
</dbReference>
<keyword evidence="4" id="KW-1185">Reference proteome</keyword>
<evidence type="ECO:0000256" key="2">
    <source>
        <dbReference type="SAM" id="SignalP"/>
    </source>
</evidence>
<name>A0AAE0NYS8_9PEZI</name>
<dbReference type="GO" id="GO:0016788">
    <property type="term" value="F:hydrolase activity, acting on ester bonds"/>
    <property type="evidence" value="ECO:0007669"/>
    <property type="project" value="InterPro"/>
</dbReference>
<evidence type="ECO:0000256" key="1">
    <source>
        <dbReference type="ARBA" id="ARBA00022801"/>
    </source>
</evidence>
<gene>
    <name evidence="3" type="ORF">B0H63DRAFT_519453</name>
</gene>
<dbReference type="Pfam" id="PF00657">
    <property type="entry name" value="Lipase_GDSL"/>
    <property type="match status" value="1"/>
</dbReference>
<dbReference type="Proteomes" id="UP001285441">
    <property type="component" value="Unassembled WGS sequence"/>
</dbReference>
<dbReference type="Gene3D" id="3.40.50.1110">
    <property type="entry name" value="SGNH hydrolase"/>
    <property type="match status" value="1"/>
</dbReference>
<keyword evidence="1" id="KW-0378">Hydrolase</keyword>
<keyword evidence="2" id="KW-0732">Signal</keyword>
<accession>A0AAE0NYS8</accession>
<dbReference type="EMBL" id="JAULSW010000002">
    <property type="protein sequence ID" value="KAK3390221.1"/>
    <property type="molecule type" value="Genomic_DNA"/>
</dbReference>
<reference evidence="3" key="2">
    <citation type="submission" date="2023-06" db="EMBL/GenBank/DDBJ databases">
        <authorList>
            <consortium name="Lawrence Berkeley National Laboratory"/>
            <person name="Haridas S."/>
            <person name="Hensen N."/>
            <person name="Bonometti L."/>
            <person name="Westerberg I."/>
            <person name="Brannstrom I.O."/>
            <person name="Guillou S."/>
            <person name="Cros-Aarteil S."/>
            <person name="Calhoun S."/>
            <person name="Kuo A."/>
            <person name="Mondo S."/>
            <person name="Pangilinan J."/>
            <person name="Riley R."/>
            <person name="LaButti K."/>
            <person name="Andreopoulos B."/>
            <person name="Lipzen A."/>
            <person name="Chen C."/>
            <person name="Yanf M."/>
            <person name="Daum C."/>
            <person name="Ng V."/>
            <person name="Clum A."/>
            <person name="Steindorff A."/>
            <person name="Ohm R."/>
            <person name="Martin F."/>
            <person name="Silar P."/>
            <person name="Natvig D."/>
            <person name="Lalanne C."/>
            <person name="Gautier V."/>
            <person name="Ament-velasquez S.L."/>
            <person name="Kruys A."/>
            <person name="Hutchinson M.I."/>
            <person name="Powell A.J."/>
            <person name="Barry K."/>
            <person name="Miller A.N."/>
            <person name="Grigoriev I.V."/>
            <person name="Debuchy R."/>
            <person name="Gladieux P."/>
            <person name="Thoren M.H."/>
            <person name="Johannesson H."/>
        </authorList>
    </citation>
    <scope>NUCLEOTIDE SEQUENCE</scope>
    <source>
        <strain evidence="3">CBS 232.78</strain>
    </source>
</reference>
<proteinExistence type="predicted"/>
<sequence length="350" mass="38742">MKLSLVLAGASAAVAAKVRCRDVDAAFDTLVTFGDSYTDNGRLGYYINNGGKAPPPGQYQSVTTKTASGGLSWAQFAAQGANASLLDYAISGATCSNKIVERNFAYIKRSFPAVLDDEIPSFVADVAYETLYPNRTADNTVYALWIGTNDLGFDAFLSDSQAPETTITDFVNCIWTVFDSIYKTGGRRFVLLNEAPLELAPLYALPQNGGTLDSQFWGTKSQYNISEYSNKIKEYSTSVNTIFEYGVPFQVKIKSRWPQATFDIFDVHSLLTDIYYEPQQYLDAPYNTSGYFRHCQATDNSKCTDLTNLGPRSGFMWYDELHPSDKTDSVIAKHFLDVVAGKSTYGTRYS</sequence>
<comment type="caution">
    <text evidence="3">The sequence shown here is derived from an EMBL/GenBank/DDBJ whole genome shotgun (WGS) entry which is preliminary data.</text>
</comment>
<feature type="signal peptide" evidence="2">
    <location>
        <begin position="1"/>
        <end position="20"/>
    </location>
</feature>
<organism evidence="3 4">
    <name type="scientific">Podospora didyma</name>
    <dbReference type="NCBI Taxonomy" id="330526"/>
    <lineage>
        <taxon>Eukaryota</taxon>
        <taxon>Fungi</taxon>
        <taxon>Dikarya</taxon>
        <taxon>Ascomycota</taxon>
        <taxon>Pezizomycotina</taxon>
        <taxon>Sordariomycetes</taxon>
        <taxon>Sordariomycetidae</taxon>
        <taxon>Sordariales</taxon>
        <taxon>Podosporaceae</taxon>
        <taxon>Podospora</taxon>
    </lineage>
</organism>
<dbReference type="AlphaFoldDB" id="A0AAE0NYS8"/>
<dbReference type="InterPro" id="IPR001087">
    <property type="entry name" value="GDSL"/>
</dbReference>
<feature type="chain" id="PRO_5042105921" evidence="2">
    <location>
        <begin position="21"/>
        <end position="350"/>
    </location>
</feature>
<evidence type="ECO:0000313" key="4">
    <source>
        <dbReference type="Proteomes" id="UP001285441"/>
    </source>
</evidence>
<dbReference type="InterPro" id="IPR051058">
    <property type="entry name" value="GDSL_Est/Lipase"/>
</dbReference>
<dbReference type="PANTHER" id="PTHR45648:SF22">
    <property type="entry name" value="GDSL LIPASE_ACYLHYDROLASE FAMILY PROTEIN (AFU_ORTHOLOGUE AFUA_4G14700)"/>
    <property type="match status" value="1"/>
</dbReference>
<dbReference type="PANTHER" id="PTHR45648">
    <property type="entry name" value="GDSL LIPASE/ACYLHYDROLASE FAMILY PROTEIN (AFU_ORTHOLOGUE AFUA_4G14700)"/>
    <property type="match status" value="1"/>
</dbReference>
<dbReference type="SUPFAM" id="SSF52266">
    <property type="entry name" value="SGNH hydrolase"/>
    <property type="match status" value="1"/>
</dbReference>